<dbReference type="Proteomes" id="UP001151752">
    <property type="component" value="Chromosome 19"/>
</dbReference>
<evidence type="ECO:0000313" key="2">
    <source>
        <dbReference type="EMBL" id="KAJ6761789.1"/>
    </source>
</evidence>
<reference evidence="2" key="2">
    <citation type="journal article" date="2023" name="Int. J. Mol. Sci.">
        <title>De Novo Assembly and Annotation of 11 Diverse Shrub Willow (Salix) Genomes Reveals Novel Gene Organization in Sex-Linked Regions.</title>
        <authorList>
            <person name="Hyden B."/>
            <person name="Feng K."/>
            <person name="Yates T.B."/>
            <person name="Jawdy S."/>
            <person name="Cereghino C."/>
            <person name="Smart L.B."/>
            <person name="Muchero W."/>
        </authorList>
    </citation>
    <scope>NUCLEOTIDE SEQUENCE</scope>
    <source>
        <tissue evidence="2">Shoot tip</tissue>
    </source>
</reference>
<feature type="compositionally biased region" description="Polar residues" evidence="1">
    <location>
        <begin position="116"/>
        <end position="127"/>
    </location>
</feature>
<sequence>MGSPLAMVEDKESEAQATCGFKEMFEGSSQAQSPDESKLRSIVTENTGDEIPELGLSEVDSFFYGQNGVMKPESADENVSVDSLASLIKVNSPGFDVDIQVDGFQAVGEKLDLVDSNSHHVPSNDSHLSAHEERQPAVVDLTQSLSDKSMLKPRELSDSISNNKNISKVYDPEEKMSDFTSDSPDSLEYKSTDGGMNMEDHHLHKIVYEDYHQVLEHSNSPGETYGPPMAEDNVNEEEDEMKEIDEELLSELDTVRGLKCKEKLQVSHSMMNKYLKTLVFEVGSVEDIDLGLKQPHEGVNVEEVVEEQLAEDESKLQN</sequence>
<dbReference type="EMBL" id="JAPFFM010000005">
    <property type="protein sequence ID" value="KAJ6761789.1"/>
    <property type="molecule type" value="Genomic_DNA"/>
</dbReference>
<gene>
    <name evidence="2" type="ORF">OIU74_024448</name>
</gene>
<accession>A0A9Q1A8I7</accession>
<feature type="compositionally biased region" description="Low complexity" evidence="1">
    <location>
        <begin position="159"/>
        <end position="168"/>
    </location>
</feature>
<organism evidence="2 3">
    <name type="scientific">Salix koriyanagi</name>
    <dbReference type="NCBI Taxonomy" id="2511006"/>
    <lineage>
        <taxon>Eukaryota</taxon>
        <taxon>Viridiplantae</taxon>
        <taxon>Streptophyta</taxon>
        <taxon>Embryophyta</taxon>
        <taxon>Tracheophyta</taxon>
        <taxon>Spermatophyta</taxon>
        <taxon>Magnoliopsida</taxon>
        <taxon>eudicotyledons</taxon>
        <taxon>Gunneridae</taxon>
        <taxon>Pentapetalae</taxon>
        <taxon>rosids</taxon>
        <taxon>fabids</taxon>
        <taxon>Malpighiales</taxon>
        <taxon>Salicaceae</taxon>
        <taxon>Saliceae</taxon>
        <taxon>Salix</taxon>
    </lineage>
</organism>
<comment type="caution">
    <text evidence="2">The sequence shown here is derived from an EMBL/GenBank/DDBJ whole genome shotgun (WGS) entry which is preliminary data.</text>
</comment>
<evidence type="ECO:0000313" key="3">
    <source>
        <dbReference type="Proteomes" id="UP001151752"/>
    </source>
</evidence>
<name>A0A9Q1A8I7_9ROSI</name>
<feature type="region of interest" description="Disordered" evidence="1">
    <location>
        <begin position="116"/>
        <end position="135"/>
    </location>
</feature>
<evidence type="ECO:0000256" key="1">
    <source>
        <dbReference type="SAM" id="MobiDB-lite"/>
    </source>
</evidence>
<proteinExistence type="predicted"/>
<dbReference type="AlphaFoldDB" id="A0A9Q1A8I7"/>
<feature type="region of interest" description="Disordered" evidence="1">
    <location>
        <begin position="152"/>
        <end position="187"/>
    </location>
</feature>
<protein>
    <submittedName>
        <fullName evidence="2">Uncharacterized protein</fullName>
    </submittedName>
</protein>
<keyword evidence="3" id="KW-1185">Reference proteome</keyword>
<reference evidence="2" key="1">
    <citation type="submission" date="2022-11" db="EMBL/GenBank/DDBJ databases">
        <authorList>
            <person name="Hyden B.L."/>
            <person name="Feng K."/>
            <person name="Yates T."/>
            <person name="Jawdy S."/>
            <person name="Smart L.B."/>
            <person name="Muchero W."/>
        </authorList>
    </citation>
    <scope>NUCLEOTIDE SEQUENCE</scope>
    <source>
        <tissue evidence="2">Shoot tip</tissue>
    </source>
</reference>